<sequence>MAKNKKPRKSYKARPVHCSGCFYPREWINEIKDILNKIGLVAEIVLPRGTATDDQMHQLQDLLNWGGMLMFDRKFKGQEAAVAEFREHHYKALHAQANIVQRKRSGVTAHYVARAGELKDLQGVCAEIVEMLKEALELAPQRTVREFLAAVQIVDEQHAKSTEHGVKEISSSARAVLNQRHFRRPANGTRETQKTNRDVA</sequence>
<accession>A0A8S5SR90</accession>
<proteinExistence type="predicted"/>
<feature type="region of interest" description="Disordered" evidence="1">
    <location>
        <begin position="177"/>
        <end position="200"/>
    </location>
</feature>
<reference evidence="2" key="1">
    <citation type="journal article" date="2021" name="Proc. Natl. Acad. Sci. U.S.A.">
        <title>A Catalog of Tens of Thousands of Viruses from Human Metagenomes Reveals Hidden Associations with Chronic Diseases.</title>
        <authorList>
            <person name="Tisza M.J."/>
            <person name="Buck C.B."/>
        </authorList>
    </citation>
    <scope>NUCLEOTIDE SEQUENCE</scope>
    <source>
        <strain evidence="2">CtXBg1</strain>
    </source>
</reference>
<name>A0A8S5SR90_9CAUD</name>
<dbReference type="EMBL" id="BK032653">
    <property type="protein sequence ID" value="DAF53470.1"/>
    <property type="molecule type" value="Genomic_DNA"/>
</dbReference>
<evidence type="ECO:0000313" key="2">
    <source>
        <dbReference type="EMBL" id="DAF53470.1"/>
    </source>
</evidence>
<feature type="compositionally biased region" description="Basic and acidic residues" evidence="1">
    <location>
        <begin position="191"/>
        <end position="200"/>
    </location>
</feature>
<protein>
    <submittedName>
        <fullName evidence="2">Uncharacterized protein</fullName>
    </submittedName>
</protein>
<organism evidence="2">
    <name type="scientific">Podoviridae sp. ctXBg1</name>
    <dbReference type="NCBI Taxonomy" id="2827739"/>
    <lineage>
        <taxon>Viruses</taxon>
        <taxon>Duplodnaviria</taxon>
        <taxon>Heunggongvirae</taxon>
        <taxon>Uroviricota</taxon>
        <taxon>Caudoviricetes</taxon>
    </lineage>
</organism>
<evidence type="ECO:0000256" key="1">
    <source>
        <dbReference type="SAM" id="MobiDB-lite"/>
    </source>
</evidence>